<keyword evidence="2" id="KW-1185">Reference proteome</keyword>
<keyword evidence="1" id="KW-0067">ATP-binding</keyword>
<sequence>MALLFTDFFIHPVSNTLRELPVLTPSVLTNLQMKLQVIRYLIIDEMSIIGLCMMSYIDERLRQIFPHDQNKFFGGRSVLLIGDFHQLPPVMQKALYSISDARSQLEVRGYTAYVQFNKAVIIRQVVRQQGNKQAAFRMALQGFRDNKPTIEQWRLLRTRLQSVLPFGEVRKFDSAIRIYPTNAQVRQYNLEHMERLRVPCIRIAAAVIGVRASEADSMMAGNLHNRLPICIGARVLLTENLWTAVGLVNGGLG</sequence>
<name>A0ACC0QBW9_9HYPO</name>
<protein>
    <submittedName>
        <fullName evidence="1">ATP-dependent DNA helicase</fullName>
    </submittedName>
</protein>
<proteinExistence type="predicted"/>
<keyword evidence="1" id="KW-0347">Helicase</keyword>
<evidence type="ECO:0000313" key="2">
    <source>
        <dbReference type="Proteomes" id="UP001065298"/>
    </source>
</evidence>
<gene>
    <name evidence="1" type="ORF">NCS57_01492500</name>
</gene>
<keyword evidence="1" id="KW-0547">Nucleotide-binding</keyword>
<comment type="caution">
    <text evidence="1">The sequence shown here is derived from an EMBL/GenBank/DDBJ whole genome shotgun (WGS) entry which is preliminary data.</text>
</comment>
<reference evidence="1" key="1">
    <citation type="submission" date="2022-06" db="EMBL/GenBank/DDBJ databases">
        <title>Fusarium solani species complex genomes reveal bases of compartmentalisation and animal pathogenesis.</title>
        <authorList>
            <person name="Tsai I.J."/>
        </authorList>
    </citation>
    <scope>NUCLEOTIDE SEQUENCE</scope>
    <source>
        <strain evidence="1">Fu6.1</strain>
    </source>
</reference>
<organism evidence="1 2">
    <name type="scientific">Fusarium keratoplasticum</name>
    <dbReference type="NCBI Taxonomy" id="1328300"/>
    <lineage>
        <taxon>Eukaryota</taxon>
        <taxon>Fungi</taxon>
        <taxon>Dikarya</taxon>
        <taxon>Ascomycota</taxon>
        <taxon>Pezizomycotina</taxon>
        <taxon>Sordariomycetes</taxon>
        <taxon>Hypocreomycetidae</taxon>
        <taxon>Hypocreales</taxon>
        <taxon>Nectriaceae</taxon>
        <taxon>Fusarium</taxon>
        <taxon>Fusarium solani species complex</taxon>
    </lineage>
</organism>
<keyword evidence="1" id="KW-0378">Hydrolase</keyword>
<dbReference type="EMBL" id="CM046517">
    <property type="protein sequence ID" value="KAI8648244.1"/>
    <property type="molecule type" value="Genomic_DNA"/>
</dbReference>
<dbReference type="Proteomes" id="UP001065298">
    <property type="component" value="Chromosome 15"/>
</dbReference>
<accession>A0ACC0QBW9</accession>
<evidence type="ECO:0000313" key="1">
    <source>
        <dbReference type="EMBL" id="KAI8648244.1"/>
    </source>
</evidence>